<dbReference type="InterPro" id="IPR007922">
    <property type="entry name" value="DciA-like"/>
</dbReference>
<dbReference type="KEGG" id="dvn:HQ394_11275"/>
<dbReference type="Proteomes" id="UP000516369">
    <property type="component" value="Chromosome"/>
</dbReference>
<dbReference type="EMBL" id="CP053923">
    <property type="protein sequence ID" value="QNT69787.1"/>
    <property type="molecule type" value="Genomic_DNA"/>
</dbReference>
<keyword evidence="2" id="KW-1185">Reference proteome</keyword>
<dbReference type="Pfam" id="PF05258">
    <property type="entry name" value="DciA"/>
    <property type="match status" value="1"/>
</dbReference>
<organism evidence="1 2">
    <name type="scientific">Defluviicoccus vanus</name>
    <dbReference type="NCBI Taxonomy" id="111831"/>
    <lineage>
        <taxon>Bacteria</taxon>
        <taxon>Pseudomonadati</taxon>
        <taxon>Pseudomonadota</taxon>
        <taxon>Alphaproteobacteria</taxon>
        <taxon>Rhodospirillales</taxon>
        <taxon>Rhodospirillaceae</taxon>
        <taxon>Defluviicoccus</taxon>
    </lineage>
</organism>
<protein>
    <submittedName>
        <fullName evidence="1">DUF721 domain-containing protein</fullName>
    </submittedName>
</protein>
<evidence type="ECO:0000313" key="1">
    <source>
        <dbReference type="EMBL" id="QNT69787.1"/>
    </source>
</evidence>
<gene>
    <name evidence="1" type="ORF">HQ394_11275</name>
</gene>
<proteinExistence type="predicted"/>
<dbReference type="AlphaFoldDB" id="A0A7H1N251"/>
<sequence>MDDGEAAPGALPSRLMNASIAHGRSIGRSNISGLRSLSETVAQVTHPLIGDRRVPLADLRVAWCEIVGRRLAELCQPHRLVMPPRQRTNGTLHLQVASGAVAIELQHQAPLLMQRINSCLGYAAVARLKLVHAPCPTRHQRRSLPAFPAFAPAAATPRRLPPYRLTASPIRDYARRSPGSPIASPVAIRRHRPPGSCARLSGLYRIAIVPQHLVSKR</sequence>
<evidence type="ECO:0000313" key="2">
    <source>
        <dbReference type="Proteomes" id="UP000516369"/>
    </source>
</evidence>
<accession>A0A7H1N251</accession>
<name>A0A7H1N251_9PROT</name>
<reference evidence="1 2" key="1">
    <citation type="submission" date="2020-05" db="EMBL/GenBank/DDBJ databases">
        <title>Complete closed genome sequence of Defluviicoccus vanus.</title>
        <authorList>
            <person name="Bessarab I."/>
            <person name="Arumugam K."/>
            <person name="Maszenan A.M."/>
            <person name="Seviour R.J."/>
            <person name="Williams R.B."/>
        </authorList>
    </citation>
    <scope>NUCLEOTIDE SEQUENCE [LARGE SCALE GENOMIC DNA]</scope>
    <source>
        <strain evidence="1 2">Ben 114</strain>
    </source>
</reference>